<evidence type="ECO:0000313" key="1">
    <source>
        <dbReference type="EMBL" id="MBI1494340.1"/>
    </source>
</evidence>
<dbReference type="AlphaFoldDB" id="A0A8J7J686"/>
<keyword evidence="2" id="KW-1185">Reference proteome</keyword>
<sequence length="200" mass="21775">MAPLKLEEFDIQPVRASAPAGAQPAAQDHVQSEEAKLEAFENGYKAGWDDAAKSHAENLDNVSVELARNLQELSFTFHEARAQVLKDMRAVFSELMEKIMPRIAAENLPAMIAEQITEIARSDVNTRIELQVHPANAQSVENLLPAQNSLDVVVVGEASLGEGQARLVFAEGEQIVDLSGVLAAAQEKTEGFFNLNEKVV</sequence>
<gene>
    <name evidence="1" type="ORF">H1D41_11885</name>
</gene>
<name>A0A8J7J686_9RHOB</name>
<evidence type="ECO:0000313" key="2">
    <source>
        <dbReference type="Proteomes" id="UP000640583"/>
    </source>
</evidence>
<evidence type="ECO:0008006" key="3">
    <source>
        <dbReference type="Google" id="ProtNLM"/>
    </source>
</evidence>
<reference evidence="1" key="1">
    <citation type="submission" date="2020-10" db="EMBL/GenBank/DDBJ databases">
        <title>Paenihalocynthiibacter styelae gen. nov., sp. nov., isolated from stalked sea squirt Styela clava.</title>
        <authorList>
            <person name="Kim Y.-O."/>
            <person name="Yoon J.-H."/>
        </authorList>
    </citation>
    <scope>NUCLEOTIDE SEQUENCE</scope>
    <source>
        <strain evidence="1">MYP1-1</strain>
    </source>
</reference>
<organism evidence="1 2">
    <name type="scientific">Halocynthiibacter styelae</name>
    <dbReference type="NCBI Taxonomy" id="2761955"/>
    <lineage>
        <taxon>Bacteria</taxon>
        <taxon>Pseudomonadati</taxon>
        <taxon>Pseudomonadota</taxon>
        <taxon>Alphaproteobacteria</taxon>
        <taxon>Rhodobacterales</taxon>
        <taxon>Paracoccaceae</taxon>
        <taxon>Halocynthiibacter</taxon>
    </lineage>
</organism>
<comment type="caution">
    <text evidence="1">The sequence shown here is derived from an EMBL/GenBank/DDBJ whole genome shotgun (WGS) entry which is preliminary data.</text>
</comment>
<accession>A0A8J7J686</accession>
<dbReference type="Proteomes" id="UP000640583">
    <property type="component" value="Unassembled WGS sequence"/>
</dbReference>
<dbReference type="EMBL" id="JADCKQ010000008">
    <property type="protein sequence ID" value="MBI1494340.1"/>
    <property type="molecule type" value="Genomic_DNA"/>
</dbReference>
<proteinExistence type="predicted"/>
<dbReference type="RefSeq" id="WP_228849109.1">
    <property type="nucleotide sequence ID" value="NZ_JADCKQ010000008.1"/>
</dbReference>
<protein>
    <recommendedName>
        <fullName evidence="3">Flagellar biosynthesis protein</fullName>
    </recommendedName>
</protein>